<dbReference type="InterPro" id="IPR007197">
    <property type="entry name" value="rSAM"/>
</dbReference>
<dbReference type="InterPro" id="IPR036724">
    <property type="entry name" value="Cobalamin-bd_sf"/>
</dbReference>
<dbReference type="GO" id="GO:0003824">
    <property type="term" value="F:catalytic activity"/>
    <property type="evidence" value="ECO:0007669"/>
    <property type="project" value="InterPro"/>
</dbReference>
<dbReference type="KEGG" id="esj:SJ05684_b55500"/>
<evidence type="ECO:0000256" key="6">
    <source>
        <dbReference type="ARBA" id="ARBA00022723"/>
    </source>
</evidence>
<dbReference type="SUPFAM" id="SSF52242">
    <property type="entry name" value="Cobalamin (vitamin B12)-binding domain"/>
    <property type="match status" value="1"/>
</dbReference>
<dbReference type="InterPro" id="IPR058240">
    <property type="entry name" value="rSAM_sf"/>
</dbReference>
<dbReference type="PANTHER" id="PTHR43409:SF7">
    <property type="entry name" value="BLL1977 PROTEIN"/>
    <property type="match status" value="1"/>
</dbReference>
<evidence type="ECO:0000313" key="11">
    <source>
        <dbReference type="EMBL" id="ASY66532.1"/>
    </source>
</evidence>
<evidence type="ECO:0000259" key="9">
    <source>
        <dbReference type="PROSITE" id="PS51332"/>
    </source>
</evidence>
<dbReference type="Pfam" id="PF02310">
    <property type="entry name" value="B12-binding"/>
    <property type="match status" value="1"/>
</dbReference>
<protein>
    <submittedName>
        <fullName evidence="11">Radical SAM domain protein</fullName>
    </submittedName>
</protein>
<dbReference type="SFLD" id="SFLDS00029">
    <property type="entry name" value="Radical_SAM"/>
    <property type="match status" value="1"/>
</dbReference>
<dbReference type="SFLD" id="SFLDG01082">
    <property type="entry name" value="B12-binding_domain_containing"/>
    <property type="match status" value="1"/>
</dbReference>
<gene>
    <name evidence="11" type="ORF">SJ05684_b55500</name>
</gene>
<dbReference type="Gene3D" id="3.40.50.280">
    <property type="entry name" value="Cobalamin-binding domain"/>
    <property type="match status" value="1"/>
</dbReference>
<keyword evidence="5" id="KW-0949">S-adenosyl-L-methionine</keyword>
<dbReference type="Gene3D" id="3.80.30.20">
    <property type="entry name" value="tm_1862 like domain"/>
    <property type="match status" value="1"/>
</dbReference>
<comment type="cofactor">
    <cofactor evidence="1">
        <name>[4Fe-4S] cluster</name>
        <dbReference type="ChEBI" id="CHEBI:49883"/>
    </cofactor>
</comment>
<dbReference type="OrthoDB" id="9801424at2"/>
<dbReference type="InterPro" id="IPR034466">
    <property type="entry name" value="Methyltransferase_Class_B"/>
</dbReference>
<keyword evidence="7" id="KW-0408">Iron</keyword>
<dbReference type="AlphaFoldDB" id="A0A249PLA4"/>
<reference evidence="11 12" key="1">
    <citation type="submission" date="2017-08" db="EMBL/GenBank/DDBJ databases">
        <title>Multipartite genome sequences of Sinorhizobium species nodulating soybeans.</title>
        <authorList>
            <person name="Tian C.F."/>
        </authorList>
    </citation>
    <scope>NUCLEOTIDE SEQUENCE [LARGE SCALE GENOMIC DNA]</scope>
    <source>
        <strain evidence="11 12">CCBAU 05684</strain>
        <plasmid evidence="12">psj05684b</plasmid>
    </source>
</reference>
<evidence type="ECO:0000256" key="7">
    <source>
        <dbReference type="ARBA" id="ARBA00023004"/>
    </source>
</evidence>
<keyword evidence="2" id="KW-0004">4Fe-4S</keyword>
<dbReference type="EMBL" id="CP023068">
    <property type="protein sequence ID" value="ASY66532.1"/>
    <property type="molecule type" value="Genomic_DNA"/>
</dbReference>
<evidence type="ECO:0000256" key="5">
    <source>
        <dbReference type="ARBA" id="ARBA00022691"/>
    </source>
</evidence>
<evidence type="ECO:0000256" key="2">
    <source>
        <dbReference type="ARBA" id="ARBA00022485"/>
    </source>
</evidence>
<dbReference type="InterPro" id="IPR051198">
    <property type="entry name" value="BchE-like"/>
</dbReference>
<geneLocation type="plasmid" evidence="12">
    <name>psj05684b</name>
</geneLocation>
<feature type="domain" description="B12-binding" evidence="9">
    <location>
        <begin position="12"/>
        <end position="146"/>
    </location>
</feature>
<dbReference type="PROSITE" id="PS51332">
    <property type="entry name" value="B12_BINDING"/>
    <property type="match status" value="1"/>
</dbReference>
<dbReference type="GO" id="GO:0051539">
    <property type="term" value="F:4 iron, 4 sulfur cluster binding"/>
    <property type="evidence" value="ECO:0007669"/>
    <property type="project" value="UniProtKB-KW"/>
</dbReference>
<dbReference type="SFLD" id="SFLDG01123">
    <property type="entry name" value="methyltransferase_(Class_B)"/>
    <property type="match status" value="1"/>
</dbReference>
<keyword evidence="3" id="KW-0489">Methyltransferase</keyword>
<dbReference type="PANTHER" id="PTHR43409">
    <property type="entry name" value="ANAEROBIC MAGNESIUM-PROTOPORPHYRIN IX MONOMETHYL ESTER CYCLASE-RELATED"/>
    <property type="match status" value="1"/>
</dbReference>
<keyword evidence="12" id="KW-1185">Reference proteome</keyword>
<dbReference type="Pfam" id="PF04055">
    <property type="entry name" value="Radical_SAM"/>
    <property type="match status" value="1"/>
</dbReference>
<feature type="domain" description="Radical SAM core" evidence="10">
    <location>
        <begin position="185"/>
        <end position="414"/>
    </location>
</feature>
<accession>A0A249PLA4</accession>
<sequence>MTRAIRAAFVRPPSTVTHEYSKPVECLALGYLCAALREAGHGAVLLDGLLWRWSVDETVERILAADVDVVGLSVAFQYLPPEIPDIAKRLRAAGFAGPILVGGHSVSFAADEVVLAHPEISAVIRGEGESAIAAIATKLAAGEDFRTAPGVTFAEDGRAVQRPVRREADLDALPRPARDAVPDILANDGLVAISTSRGCYARCTFCSVPRFFGLEAGHKHASGAWLSRSPACVVEEMRDLKNRFGIIELLFVDDEFFGGSEAGKRRAEELAARLIEADLGIRFAISCRAENVEEALFARLQAAGLSHVFIGIESGVAQALKLFAKSQTLDDSRRAIATVKRLGLSFQAGFMAFNHQSTLADIRLNLDFLEEIGEAKPYNFNTAAAPYRGTPLADKVARDGMMTDAARRTATGFLDLHVALAREAAAEIAAAAAPFIGAIAALQSAITYQWRRDVPARSDETRRVVNALEAAINAELFQMMRETVETLESQPAISGATLLDDLRARLGTWRKSKEGSVALVCAWVRQKEGEVRYWTQSDLIAHPQEHANA</sequence>
<keyword evidence="4" id="KW-0808">Transferase</keyword>
<dbReference type="GO" id="GO:0031419">
    <property type="term" value="F:cobalamin binding"/>
    <property type="evidence" value="ECO:0007669"/>
    <property type="project" value="InterPro"/>
</dbReference>
<dbReference type="InterPro" id="IPR023404">
    <property type="entry name" value="rSAM_horseshoe"/>
</dbReference>
<dbReference type="InterPro" id="IPR006638">
    <property type="entry name" value="Elp3/MiaA/NifB-like_rSAM"/>
</dbReference>
<evidence type="ECO:0000259" key="10">
    <source>
        <dbReference type="PROSITE" id="PS51918"/>
    </source>
</evidence>
<dbReference type="Proteomes" id="UP000217211">
    <property type="component" value="Plasmid pSJ05684b"/>
</dbReference>
<organism evidence="11 12">
    <name type="scientific">Sinorhizobium sojae CCBAU 05684</name>
    <dbReference type="NCBI Taxonomy" id="716928"/>
    <lineage>
        <taxon>Bacteria</taxon>
        <taxon>Pseudomonadati</taxon>
        <taxon>Pseudomonadota</taxon>
        <taxon>Alphaproteobacteria</taxon>
        <taxon>Hyphomicrobiales</taxon>
        <taxon>Rhizobiaceae</taxon>
        <taxon>Sinorhizobium/Ensifer group</taxon>
        <taxon>Sinorhizobium</taxon>
    </lineage>
</organism>
<dbReference type="CDD" id="cd02068">
    <property type="entry name" value="radical_SAM_B12_BD"/>
    <property type="match status" value="1"/>
</dbReference>
<evidence type="ECO:0000256" key="3">
    <source>
        <dbReference type="ARBA" id="ARBA00022603"/>
    </source>
</evidence>
<dbReference type="GO" id="GO:0046872">
    <property type="term" value="F:metal ion binding"/>
    <property type="evidence" value="ECO:0007669"/>
    <property type="project" value="UniProtKB-KW"/>
</dbReference>
<keyword evidence="11" id="KW-0614">Plasmid</keyword>
<dbReference type="CDD" id="cd01335">
    <property type="entry name" value="Radical_SAM"/>
    <property type="match status" value="1"/>
</dbReference>
<dbReference type="InterPro" id="IPR020612">
    <property type="entry name" value="Methylthiotransferase_CS"/>
</dbReference>
<proteinExistence type="predicted"/>
<dbReference type="eggNOG" id="COG1032">
    <property type="taxonomic scope" value="Bacteria"/>
</dbReference>
<evidence type="ECO:0000256" key="8">
    <source>
        <dbReference type="ARBA" id="ARBA00023014"/>
    </source>
</evidence>
<dbReference type="PROSITE" id="PS51918">
    <property type="entry name" value="RADICAL_SAM"/>
    <property type="match status" value="1"/>
</dbReference>
<keyword evidence="6" id="KW-0479">Metal-binding</keyword>
<name>A0A249PLA4_9HYPH</name>
<dbReference type="PROSITE" id="PS01278">
    <property type="entry name" value="MTTASE_RADICAL"/>
    <property type="match status" value="1"/>
</dbReference>
<evidence type="ECO:0000256" key="4">
    <source>
        <dbReference type="ARBA" id="ARBA00022679"/>
    </source>
</evidence>
<evidence type="ECO:0000313" key="12">
    <source>
        <dbReference type="Proteomes" id="UP000217211"/>
    </source>
</evidence>
<dbReference type="InterPro" id="IPR006158">
    <property type="entry name" value="Cobalamin-bd"/>
</dbReference>
<keyword evidence="8" id="KW-0411">Iron-sulfur</keyword>
<evidence type="ECO:0000256" key="1">
    <source>
        <dbReference type="ARBA" id="ARBA00001966"/>
    </source>
</evidence>
<dbReference type="SMART" id="SM00729">
    <property type="entry name" value="Elp3"/>
    <property type="match status" value="1"/>
</dbReference>
<dbReference type="SUPFAM" id="SSF102114">
    <property type="entry name" value="Radical SAM enzymes"/>
    <property type="match status" value="1"/>
</dbReference>
<dbReference type="STRING" id="716928.GCA_000261485_04902"/>